<name>A0A6V8MKX0_9BACT</name>
<dbReference type="RefSeq" id="WP_183355095.1">
    <property type="nucleotide sequence ID" value="NZ_BLXX01000007.1"/>
</dbReference>
<comment type="caution">
    <text evidence="1">The sequence shown here is derived from an EMBL/GenBank/DDBJ whole genome shotgun (WGS) entry which is preliminary data.</text>
</comment>
<protein>
    <submittedName>
        <fullName evidence="1">Uncharacterized protein</fullName>
    </submittedName>
</protein>
<dbReference type="AlphaFoldDB" id="A0A6V8MKX0"/>
<dbReference type="EMBL" id="BLXX01000007">
    <property type="protein sequence ID" value="GFO60289.1"/>
    <property type="molecule type" value="Genomic_DNA"/>
</dbReference>
<organism evidence="1 2">
    <name type="scientific">Geomonas silvestris</name>
    <dbReference type="NCBI Taxonomy" id="2740184"/>
    <lineage>
        <taxon>Bacteria</taxon>
        <taxon>Pseudomonadati</taxon>
        <taxon>Thermodesulfobacteriota</taxon>
        <taxon>Desulfuromonadia</taxon>
        <taxon>Geobacterales</taxon>
        <taxon>Geobacteraceae</taxon>
        <taxon>Geomonas</taxon>
    </lineage>
</organism>
<reference evidence="2" key="1">
    <citation type="submission" date="2020-06" db="EMBL/GenBank/DDBJ databases">
        <title>Draft genomic sequence of Geomonas sp. Red330.</title>
        <authorList>
            <person name="Itoh H."/>
            <person name="Zhenxing X."/>
            <person name="Ushijima N."/>
            <person name="Masuda Y."/>
            <person name="Shiratori Y."/>
            <person name="Senoo K."/>
        </authorList>
    </citation>
    <scope>NUCLEOTIDE SEQUENCE [LARGE SCALE GENOMIC DNA]</scope>
    <source>
        <strain evidence="2">Red330</strain>
    </source>
</reference>
<proteinExistence type="predicted"/>
<accession>A0A6V8MKX0</accession>
<keyword evidence="2" id="KW-1185">Reference proteome</keyword>
<evidence type="ECO:0000313" key="1">
    <source>
        <dbReference type="EMBL" id="GFO60289.1"/>
    </source>
</evidence>
<evidence type="ECO:0000313" key="2">
    <source>
        <dbReference type="Proteomes" id="UP000556026"/>
    </source>
</evidence>
<dbReference type="Proteomes" id="UP000556026">
    <property type="component" value="Unassembled WGS sequence"/>
</dbReference>
<sequence length="102" mass="12261">MHLIQILLPLYDNEGKPFGQELFLRVRDELSERFGGITTYMRSPARGLWKETRETTVHDDIVIYEVMVEDLDRDWWHNYRQQLTVIFRQALLIVRVSEVQLL</sequence>
<gene>
    <name evidence="1" type="ORF">GMST_26140</name>
</gene>